<evidence type="ECO:0000313" key="6">
    <source>
        <dbReference type="EMBL" id="KAF6841044.1"/>
    </source>
</evidence>
<keyword evidence="4 5" id="KW-0472">Membrane</keyword>
<comment type="caution">
    <text evidence="6">The sequence shown here is derived from an EMBL/GenBank/DDBJ whole genome shotgun (WGS) entry which is preliminary data.</text>
</comment>
<dbReference type="AlphaFoldDB" id="A0A8H6NRD5"/>
<sequence>MALSYPFDPAVVPSGVLSSYFGLIAIFHTFKTARSGAWDMVPFCVGAWLESAGHMARFVSALESLTHDPSLVTYLLQAILTLSAPALFASSLYQRLVGAVVPDRKTGTSHERTRQRRCLLMLWICGEAVSSLLQACAVYFMTADSEVPVGIGRELGARAIVVQVVLLAVAVTGAGVCFARTFRARSQRPADITIPDRRQLLLITSCLVTLLLRSTLRLVAHDDDAFGKRESLRYVVEACLMVVVDPAGFFVYPNDAGVGVVKDGEEAHSMVNYGPVC</sequence>
<evidence type="ECO:0000256" key="5">
    <source>
        <dbReference type="SAM" id="Phobius"/>
    </source>
</evidence>
<name>A0A8H6NRD5_9PEZI</name>
<evidence type="ECO:0000313" key="7">
    <source>
        <dbReference type="Proteomes" id="UP000639643"/>
    </source>
</evidence>
<dbReference type="Pfam" id="PF04479">
    <property type="entry name" value="RTA1"/>
    <property type="match status" value="1"/>
</dbReference>
<evidence type="ECO:0000256" key="4">
    <source>
        <dbReference type="ARBA" id="ARBA00023136"/>
    </source>
</evidence>
<organism evidence="6 7">
    <name type="scientific">Colletotrichum musicola</name>
    <dbReference type="NCBI Taxonomy" id="2175873"/>
    <lineage>
        <taxon>Eukaryota</taxon>
        <taxon>Fungi</taxon>
        <taxon>Dikarya</taxon>
        <taxon>Ascomycota</taxon>
        <taxon>Pezizomycotina</taxon>
        <taxon>Sordariomycetes</taxon>
        <taxon>Hypocreomycetidae</taxon>
        <taxon>Glomerellales</taxon>
        <taxon>Glomerellaceae</taxon>
        <taxon>Colletotrichum</taxon>
        <taxon>Colletotrichum orchidearum species complex</taxon>
    </lineage>
</organism>
<protein>
    <submittedName>
        <fullName evidence="6">Uncharacterized protein</fullName>
    </submittedName>
</protein>
<feature type="transmembrane region" description="Helical" evidence="5">
    <location>
        <begin position="118"/>
        <end position="140"/>
    </location>
</feature>
<keyword evidence="7" id="KW-1185">Reference proteome</keyword>
<keyword evidence="3 5" id="KW-1133">Transmembrane helix</keyword>
<keyword evidence="2 5" id="KW-0812">Transmembrane</keyword>
<dbReference type="InterPro" id="IPR007568">
    <property type="entry name" value="RTA1"/>
</dbReference>
<dbReference type="EMBL" id="WIGM01000092">
    <property type="protein sequence ID" value="KAF6841044.1"/>
    <property type="molecule type" value="Genomic_DNA"/>
</dbReference>
<evidence type="ECO:0000256" key="1">
    <source>
        <dbReference type="ARBA" id="ARBA00004141"/>
    </source>
</evidence>
<feature type="transmembrane region" description="Helical" evidence="5">
    <location>
        <begin position="160"/>
        <end position="179"/>
    </location>
</feature>
<proteinExistence type="predicted"/>
<dbReference type="Proteomes" id="UP000639643">
    <property type="component" value="Unassembled WGS sequence"/>
</dbReference>
<dbReference type="OrthoDB" id="3358017at2759"/>
<evidence type="ECO:0000256" key="3">
    <source>
        <dbReference type="ARBA" id="ARBA00022989"/>
    </source>
</evidence>
<feature type="transmembrane region" description="Helical" evidence="5">
    <location>
        <begin position="12"/>
        <end position="30"/>
    </location>
</feature>
<reference evidence="6" key="1">
    <citation type="journal article" date="2020" name="Phytopathology">
        <title>Genome Sequence Resources of Colletotrichum truncatum, C. plurivorum, C. musicola, and C. sojae: Four Species Pathogenic to Soybean (Glycine max).</title>
        <authorList>
            <person name="Rogerio F."/>
            <person name="Boufleur T.R."/>
            <person name="Ciampi-Guillardi M."/>
            <person name="Sukno S.A."/>
            <person name="Thon M.R."/>
            <person name="Massola Junior N.S."/>
            <person name="Baroncelli R."/>
        </authorList>
    </citation>
    <scope>NUCLEOTIDE SEQUENCE</scope>
    <source>
        <strain evidence="6">LFN0074</strain>
    </source>
</reference>
<dbReference type="PANTHER" id="PTHR31465:SF35">
    <property type="entry name" value="RTA1 DOMAIN PROTEIN-RELATED"/>
    <property type="match status" value="1"/>
</dbReference>
<accession>A0A8H6NRD5</accession>
<gene>
    <name evidence="6" type="ORF">CMUS01_03708</name>
</gene>
<comment type="subcellular location">
    <subcellularLocation>
        <location evidence="1">Membrane</location>
        <topology evidence="1">Multi-pass membrane protein</topology>
    </subcellularLocation>
</comment>
<dbReference type="GO" id="GO:0016020">
    <property type="term" value="C:membrane"/>
    <property type="evidence" value="ECO:0007669"/>
    <property type="project" value="UniProtKB-SubCell"/>
</dbReference>
<dbReference type="PANTHER" id="PTHR31465">
    <property type="entry name" value="PROTEIN RTA1-RELATED"/>
    <property type="match status" value="1"/>
</dbReference>
<evidence type="ECO:0000256" key="2">
    <source>
        <dbReference type="ARBA" id="ARBA00022692"/>
    </source>
</evidence>